<keyword evidence="3" id="KW-0539">Nucleus</keyword>
<feature type="compositionally biased region" description="Low complexity" evidence="4">
    <location>
        <begin position="227"/>
        <end position="236"/>
    </location>
</feature>
<evidence type="ECO:0000256" key="1">
    <source>
        <dbReference type="ARBA" id="ARBA00004123"/>
    </source>
</evidence>
<keyword evidence="6" id="KW-1185">Reference proteome</keyword>
<dbReference type="GO" id="GO:0006281">
    <property type="term" value="P:DNA repair"/>
    <property type="evidence" value="ECO:0007669"/>
    <property type="project" value="InterPro"/>
</dbReference>
<feature type="compositionally biased region" description="Polar residues" evidence="4">
    <location>
        <begin position="305"/>
        <end position="315"/>
    </location>
</feature>
<accession>A0A9P9JGA5</accession>
<dbReference type="AlphaFoldDB" id="A0A9P9JGA5"/>
<gene>
    <name evidence="5" type="ORF">B0J13DRAFT_602863</name>
</gene>
<dbReference type="InterPro" id="IPR012340">
    <property type="entry name" value="NA-bd_OB-fold"/>
</dbReference>
<feature type="compositionally biased region" description="Basic and acidic residues" evidence="4">
    <location>
        <begin position="207"/>
        <end position="224"/>
    </location>
</feature>
<feature type="region of interest" description="Disordered" evidence="4">
    <location>
        <begin position="305"/>
        <end position="347"/>
    </location>
</feature>
<dbReference type="Proteomes" id="UP000717696">
    <property type="component" value="Unassembled WGS sequence"/>
</dbReference>
<feature type="region of interest" description="Disordered" evidence="4">
    <location>
        <begin position="109"/>
        <end position="176"/>
    </location>
</feature>
<dbReference type="SUPFAM" id="SSF50249">
    <property type="entry name" value="Nucleic acid-binding proteins"/>
    <property type="match status" value="1"/>
</dbReference>
<dbReference type="GO" id="GO:0006260">
    <property type="term" value="P:DNA replication"/>
    <property type="evidence" value="ECO:0007669"/>
    <property type="project" value="InterPro"/>
</dbReference>
<dbReference type="GO" id="GO:0031981">
    <property type="term" value="C:nuclear lumen"/>
    <property type="evidence" value="ECO:0007669"/>
    <property type="project" value="UniProtKB-ARBA"/>
</dbReference>
<dbReference type="OrthoDB" id="188186at2759"/>
<dbReference type="Gene3D" id="2.40.50.140">
    <property type="entry name" value="Nucleic acid-binding proteins"/>
    <property type="match status" value="1"/>
</dbReference>
<evidence type="ECO:0000256" key="4">
    <source>
        <dbReference type="SAM" id="MobiDB-lite"/>
    </source>
</evidence>
<evidence type="ECO:0000313" key="5">
    <source>
        <dbReference type="EMBL" id="KAH7160331.1"/>
    </source>
</evidence>
<dbReference type="InterPro" id="IPR013970">
    <property type="entry name" value="Rfa2"/>
</dbReference>
<dbReference type="GO" id="GO:0006310">
    <property type="term" value="P:DNA recombination"/>
    <property type="evidence" value="ECO:0007669"/>
    <property type="project" value="InterPro"/>
</dbReference>
<comment type="similarity">
    <text evidence="2">Belongs to the replication factor A protein 3 family.</text>
</comment>
<evidence type="ECO:0000256" key="3">
    <source>
        <dbReference type="ARBA" id="ARBA00023242"/>
    </source>
</evidence>
<comment type="subcellular location">
    <subcellularLocation>
        <location evidence="1">Nucleus</location>
    </subcellularLocation>
</comment>
<proteinExistence type="inferred from homology"/>
<dbReference type="Pfam" id="PF08661">
    <property type="entry name" value="Rep_fac-A_3"/>
    <property type="match status" value="1"/>
</dbReference>
<reference evidence="5" key="1">
    <citation type="journal article" date="2021" name="Nat. Commun.">
        <title>Genetic determinants of endophytism in the Arabidopsis root mycobiome.</title>
        <authorList>
            <person name="Mesny F."/>
            <person name="Miyauchi S."/>
            <person name="Thiergart T."/>
            <person name="Pickel B."/>
            <person name="Atanasova L."/>
            <person name="Karlsson M."/>
            <person name="Huettel B."/>
            <person name="Barry K.W."/>
            <person name="Haridas S."/>
            <person name="Chen C."/>
            <person name="Bauer D."/>
            <person name="Andreopoulos W."/>
            <person name="Pangilinan J."/>
            <person name="LaButti K."/>
            <person name="Riley R."/>
            <person name="Lipzen A."/>
            <person name="Clum A."/>
            <person name="Drula E."/>
            <person name="Henrissat B."/>
            <person name="Kohler A."/>
            <person name="Grigoriev I.V."/>
            <person name="Martin F.M."/>
            <person name="Hacquard S."/>
        </authorList>
    </citation>
    <scope>NUCLEOTIDE SEQUENCE</scope>
    <source>
        <strain evidence="5">MPI-CAGE-AT-0021</strain>
    </source>
</reference>
<protein>
    <submittedName>
        <fullName evidence="5">Replication factor A protein 3-domain-containing protein</fullName>
    </submittedName>
</protein>
<dbReference type="CDD" id="cd04479">
    <property type="entry name" value="RPA3"/>
    <property type="match status" value="1"/>
</dbReference>
<name>A0A9P9JGA5_9HYPO</name>
<comment type="caution">
    <text evidence="5">The sequence shown here is derived from an EMBL/GenBank/DDBJ whole genome shotgun (WGS) entry which is preliminary data.</text>
</comment>
<organism evidence="5 6">
    <name type="scientific">Dactylonectria estremocensis</name>
    <dbReference type="NCBI Taxonomy" id="1079267"/>
    <lineage>
        <taxon>Eukaryota</taxon>
        <taxon>Fungi</taxon>
        <taxon>Dikarya</taxon>
        <taxon>Ascomycota</taxon>
        <taxon>Pezizomycotina</taxon>
        <taxon>Sordariomycetes</taxon>
        <taxon>Hypocreomycetidae</taxon>
        <taxon>Hypocreales</taxon>
        <taxon>Nectriaceae</taxon>
        <taxon>Dactylonectria</taxon>
    </lineage>
</organism>
<evidence type="ECO:0000313" key="6">
    <source>
        <dbReference type="Proteomes" id="UP000717696"/>
    </source>
</evidence>
<feature type="compositionally biased region" description="Polar residues" evidence="4">
    <location>
        <begin position="109"/>
        <end position="149"/>
    </location>
</feature>
<feature type="region of interest" description="Disordered" evidence="4">
    <location>
        <begin position="198"/>
        <end position="276"/>
    </location>
</feature>
<dbReference type="GO" id="GO:0003677">
    <property type="term" value="F:DNA binding"/>
    <property type="evidence" value="ECO:0007669"/>
    <property type="project" value="InterPro"/>
</dbReference>
<evidence type="ECO:0000256" key="2">
    <source>
        <dbReference type="ARBA" id="ARBA00009761"/>
    </source>
</evidence>
<dbReference type="EMBL" id="JAGMUU010000002">
    <property type="protein sequence ID" value="KAH7160331.1"/>
    <property type="molecule type" value="Genomic_DNA"/>
</dbReference>
<sequence>MTEQLSTPRITASYLENFVGRVVMLVGKVTQLRGDQATLDSDGTVTVLLDRDAHLANGSTVQVIGKVNPDLSIKVLTSRDLGTGVDHVSLEPSQEFPYTPRVAMVWSSTSMTQPATSSPPDGQGSFTNPWSSGSRCEISNSAPPNSMPSTLPPTRDLYPMVQPGSDGSRPCSADSLMSFSTSSSDLIFGVKLRVGSDGSYPAIRNARRPDIEADSPRVDDRLSIDESLPSFSTSSSDLIFTHNPPLGSSVTPHPLSSPLPPPSETLSPGERGGSLAADQMIPSAQPLTSPLPLYSQVFSVSEPSSMLPFSSLTQPQEEDRWNHTPLSPRYQPAESGPSTIPPTQRDDDSELFASVLDGIARIHVSMRRDEAGRWRIRRTEDEAS</sequence>